<dbReference type="AlphaFoldDB" id="A0AAW3U3E1"/>
<dbReference type="InterPro" id="IPR006914">
    <property type="entry name" value="VENN_dom"/>
</dbReference>
<comment type="caution">
    <text evidence="6">The sequence shown here is derived from an EMBL/GenBank/DDBJ whole genome shotgun (WGS) entry which is preliminary data.</text>
</comment>
<gene>
    <name evidence="6" type="ORF">FHY32_001521</name>
</gene>
<reference evidence="6 7" key="1">
    <citation type="submission" date="2020-08" db="EMBL/GenBank/DDBJ databases">
        <title>Studying the diversity of plant-associated saprophytic bacteria and their role in host health and plant-pathogen interactions.</title>
        <authorList>
            <person name="Potnis N."/>
        </authorList>
    </citation>
    <scope>NUCLEOTIDE SEQUENCE [LARGE SCALE GENOMIC DNA]</scope>
    <source>
        <strain evidence="6 7">CFBP 7922</strain>
    </source>
</reference>
<keyword evidence="3" id="KW-1266">Target cell cytoplasm</keyword>
<name>A0AAW3U3E1_XANEU</name>
<evidence type="ECO:0000259" key="5">
    <source>
        <dbReference type="Pfam" id="PF04829"/>
    </source>
</evidence>
<feature type="domain" description="VENN motif-containing" evidence="5">
    <location>
        <begin position="252"/>
        <end position="300"/>
    </location>
</feature>
<evidence type="ECO:0000256" key="4">
    <source>
        <dbReference type="ARBA" id="ARBA00023026"/>
    </source>
</evidence>
<evidence type="ECO:0000256" key="2">
    <source>
        <dbReference type="ARBA" id="ARBA00022656"/>
    </source>
</evidence>
<evidence type="ECO:0000256" key="3">
    <source>
        <dbReference type="ARBA" id="ARBA00022913"/>
    </source>
</evidence>
<dbReference type="InterPro" id="IPR032721">
    <property type="entry name" value="Toxin-deaminase"/>
</dbReference>
<dbReference type="Proteomes" id="UP000576603">
    <property type="component" value="Unassembled WGS sequence"/>
</dbReference>
<dbReference type="EMBL" id="JACHNL010000003">
    <property type="protein sequence ID" value="MBB4723184.1"/>
    <property type="molecule type" value="Genomic_DNA"/>
</dbReference>
<sequence>MQSGSDTTLTRATLTEGTIKIGGKTTTAADTGINTDASAAHEAVAALPDVRKILGEQQAMAAATGTVMTTAKQIGDDIAAAAERKADAIEAKYIEGLDTQDKRDAFNALTADQRRDVVAQSNPGYNAAYDSKQHWGVGGDYSRALQAVTTVVVGGVSGQSAGQVATNALAPYAAQLIGKTFDPNHGSNPNAALQLVSHAVLGAVLAEVNGSSAGSGALAGASGELAAKYLTQTLYGDDPRAIDPVTGKFNPNLLPEQDKQMLVALSQAVGAIAGGLAGGSLLDAGIGAQIAGNAVTNNAMLSVDEVARIKAMANGDPETEKRLLAAACSKRKCANGLNSNDPYYAIWSALQTEGDKSKYQDEKDWLSWQSQTVKYYSGSFADTVNGAQEVNMPLFTYTYFDALAYWSSRNNVGTRTLGGLQMLGGAAEVAGAFVAAPVCTTGLGCFAVGYVGFSGADNAISGSKTLFGGVSNPTLGGSALQMLGLSEGTAELVYGLTQLPSSVAVSKGLDAVNQATISLNEIKAIERQVAEINLARTQLSSQISDLRGALSGGERTGGNMGVAQIDIPGIPATMAASSRIDIPTTQQTQLGFVGQVPEVFESSVVNTAASFPVHRSADSEAKILNNIASMLGENTSAKGVINLLTERPPCSSCANVIDLFRAKYPNIKLNVMDSGGVIRPSKRS</sequence>
<proteinExistence type="predicted"/>
<dbReference type="GO" id="GO:0090729">
    <property type="term" value="F:toxin activity"/>
    <property type="evidence" value="ECO:0007669"/>
    <property type="project" value="UniProtKB-KW"/>
</dbReference>
<organism evidence="6 7">
    <name type="scientific">Xanthomonas euvesicatoria</name>
    <dbReference type="NCBI Taxonomy" id="456327"/>
    <lineage>
        <taxon>Bacteria</taxon>
        <taxon>Pseudomonadati</taxon>
        <taxon>Pseudomonadota</taxon>
        <taxon>Gammaproteobacteria</taxon>
        <taxon>Lysobacterales</taxon>
        <taxon>Lysobacteraceae</taxon>
        <taxon>Xanthomonas</taxon>
    </lineage>
</organism>
<keyword evidence="4" id="KW-0843">Virulence</keyword>
<keyword evidence="2" id="KW-0800">Toxin</keyword>
<protein>
    <recommendedName>
        <fullName evidence="5">VENN motif-containing domain-containing protein</fullName>
    </recommendedName>
</protein>
<evidence type="ECO:0000313" key="7">
    <source>
        <dbReference type="Proteomes" id="UP000576603"/>
    </source>
</evidence>
<evidence type="ECO:0000256" key="1">
    <source>
        <dbReference type="ARBA" id="ARBA00004219"/>
    </source>
</evidence>
<accession>A0AAW3U3E1</accession>
<dbReference type="RefSeq" id="WP_260222307.1">
    <property type="nucleotide sequence ID" value="NZ_JACHNK010000003.1"/>
</dbReference>
<comment type="subcellular location">
    <subcellularLocation>
        <location evidence="1">Target cell</location>
        <location evidence="1">Target cell cytoplasm</location>
    </subcellularLocation>
</comment>
<dbReference type="Pfam" id="PF04829">
    <property type="entry name" value="PT-VENN"/>
    <property type="match status" value="1"/>
</dbReference>
<evidence type="ECO:0000313" key="6">
    <source>
        <dbReference type="EMBL" id="MBB4723184.1"/>
    </source>
</evidence>
<dbReference type="Pfam" id="PF14424">
    <property type="entry name" value="Toxin-deaminase"/>
    <property type="match status" value="1"/>
</dbReference>